<gene>
    <name evidence="1" type="ORF">PENFLA_c023G05479</name>
</gene>
<dbReference type="OrthoDB" id="1731983at2759"/>
<dbReference type="Pfam" id="PF19086">
    <property type="entry name" value="Terpene_syn_C_2"/>
    <property type="match status" value="1"/>
</dbReference>
<evidence type="ECO:0000313" key="2">
    <source>
        <dbReference type="Proteomes" id="UP000191342"/>
    </source>
</evidence>
<dbReference type="Gene3D" id="1.10.600.10">
    <property type="entry name" value="Farnesyl Diphosphate Synthase"/>
    <property type="match status" value="1"/>
</dbReference>
<accession>A0A1V6SUY0</accession>
<evidence type="ECO:0008006" key="3">
    <source>
        <dbReference type="Google" id="ProtNLM"/>
    </source>
</evidence>
<name>A0A1V6SUY0_9EURO</name>
<sequence length="324" mass="36327">MLLRHGLCEYQKRKSHPELRTFYVKSKRKDVTLNMDIPHHDLISIPVKGDTDDKTVNCKAALKSMASRHVDFRLAAAPSWMDMTKEDILAQAIGEVETFSLFFPEVRAEHVRVCMAAWLGVICTVDDLLERMTPSEAEAAIEISVVALQGKESVEEKSGGISLAGEVYSLMSTFRKHCCRYLSEAAAKGFFYEIDKVFNGFVEEIGFRQGHTIRDLERYMEIRTRTIGVAPFFALIRSELPPSDYPDDFVAVQKAMNMAVGLQNDLIGLEKDLENGELLNAVLVAMEQQEEEGKEKDLAEAVEAICALHNQNIAGVMVYDGKEV</sequence>
<dbReference type="SUPFAM" id="SSF48576">
    <property type="entry name" value="Terpenoid synthases"/>
    <property type="match status" value="1"/>
</dbReference>
<comment type="caution">
    <text evidence="1">The sequence shown here is derived from an EMBL/GenBank/DDBJ whole genome shotgun (WGS) entry which is preliminary data.</text>
</comment>
<dbReference type="AlphaFoldDB" id="A0A1V6SUY0"/>
<evidence type="ECO:0000313" key="1">
    <source>
        <dbReference type="EMBL" id="OQE17815.1"/>
    </source>
</evidence>
<dbReference type="EMBL" id="MLQL01000023">
    <property type="protein sequence ID" value="OQE17815.1"/>
    <property type="molecule type" value="Genomic_DNA"/>
</dbReference>
<organism evidence="1 2">
    <name type="scientific">Penicillium flavigenum</name>
    <dbReference type="NCBI Taxonomy" id="254877"/>
    <lineage>
        <taxon>Eukaryota</taxon>
        <taxon>Fungi</taxon>
        <taxon>Dikarya</taxon>
        <taxon>Ascomycota</taxon>
        <taxon>Pezizomycotina</taxon>
        <taxon>Eurotiomycetes</taxon>
        <taxon>Eurotiomycetidae</taxon>
        <taxon>Eurotiales</taxon>
        <taxon>Aspergillaceae</taxon>
        <taxon>Penicillium</taxon>
    </lineage>
</organism>
<keyword evidence="2" id="KW-1185">Reference proteome</keyword>
<proteinExistence type="predicted"/>
<reference evidence="2" key="1">
    <citation type="journal article" date="2017" name="Nat. Microbiol.">
        <title>Global analysis of biosynthetic gene clusters reveals vast potential of secondary metabolite production in Penicillium species.</title>
        <authorList>
            <person name="Nielsen J.C."/>
            <person name="Grijseels S."/>
            <person name="Prigent S."/>
            <person name="Ji B."/>
            <person name="Dainat J."/>
            <person name="Nielsen K.F."/>
            <person name="Frisvad J.C."/>
            <person name="Workman M."/>
            <person name="Nielsen J."/>
        </authorList>
    </citation>
    <scope>NUCLEOTIDE SEQUENCE [LARGE SCALE GENOMIC DNA]</scope>
    <source>
        <strain evidence="2">IBT 14082</strain>
    </source>
</reference>
<dbReference type="InterPro" id="IPR008949">
    <property type="entry name" value="Isoprenoid_synthase_dom_sf"/>
</dbReference>
<dbReference type="Proteomes" id="UP000191342">
    <property type="component" value="Unassembled WGS sequence"/>
</dbReference>
<protein>
    <recommendedName>
        <fullName evidence="3">Terpene synthase</fullName>
    </recommendedName>
</protein>